<protein>
    <submittedName>
        <fullName evidence="1">DUF1186 domain-containing protein</fullName>
    </submittedName>
</protein>
<keyword evidence="2" id="KW-1185">Reference proteome</keyword>
<proteinExistence type="predicted"/>
<dbReference type="Pfam" id="PF06685">
    <property type="entry name" value="DUF1186"/>
    <property type="match status" value="1"/>
</dbReference>
<dbReference type="AlphaFoldDB" id="A0A939ENG8"/>
<accession>A0A939ENG8</accession>
<organism evidence="1 2">
    <name type="scientific">Roseibium limicola</name>
    <dbReference type="NCBI Taxonomy" id="2816037"/>
    <lineage>
        <taxon>Bacteria</taxon>
        <taxon>Pseudomonadati</taxon>
        <taxon>Pseudomonadota</taxon>
        <taxon>Alphaproteobacteria</taxon>
        <taxon>Hyphomicrobiales</taxon>
        <taxon>Stappiaceae</taxon>
        <taxon>Roseibium</taxon>
    </lineage>
</organism>
<dbReference type="Proteomes" id="UP000664779">
    <property type="component" value="Unassembled WGS sequence"/>
</dbReference>
<dbReference type="RefSeq" id="WP_206940475.1">
    <property type="nucleotide sequence ID" value="NZ_JAFLNF010000004.1"/>
</dbReference>
<evidence type="ECO:0000313" key="1">
    <source>
        <dbReference type="EMBL" id="MBO0345657.1"/>
    </source>
</evidence>
<dbReference type="InterPro" id="IPR010602">
    <property type="entry name" value="DUF1186"/>
</dbReference>
<dbReference type="EMBL" id="JAFLNF010000004">
    <property type="protein sequence ID" value="MBO0345657.1"/>
    <property type="molecule type" value="Genomic_DNA"/>
</dbReference>
<comment type="caution">
    <text evidence="1">The sequence shown here is derived from an EMBL/GenBank/DDBJ whole genome shotgun (WGS) entry which is preliminary data.</text>
</comment>
<name>A0A939ENG8_9HYPH</name>
<reference evidence="1" key="1">
    <citation type="submission" date="2021-03" db="EMBL/GenBank/DDBJ databases">
        <title>Roseibium sp. CAU 1637 isolated from Incheon.</title>
        <authorList>
            <person name="Kim W."/>
        </authorList>
    </citation>
    <scope>NUCLEOTIDE SEQUENCE</scope>
    <source>
        <strain evidence="1">CAU 1637</strain>
    </source>
</reference>
<gene>
    <name evidence="1" type="ORF">J0X15_10540</name>
</gene>
<evidence type="ECO:0000313" key="2">
    <source>
        <dbReference type="Proteomes" id="UP000664779"/>
    </source>
</evidence>
<sequence>MSSGQITRQGIIDALAARDHFPWEVIEGCLSDPDECVPIFLLLLEREARGLEISPSEGRACFFATHLLAALRVTDALAPLTAILCNSPDRANLLFGDAIGDSIPMALMGLCAGKADAIWDRVAAPGADWVVREAYLRAWTHEALQERVPPDLMIERLRGFPSKIAPEPDSYLWAAWMTAIADLGLSELKPLVESLFQTGHIARDPFGYLPVDQAAFSEDLAEAALLRQQGTITLASWAQQKGYRPFAPKETDFRHAARHIMALGHSTRQQHPYPAPLLRVAEPDEDFTP</sequence>